<sequence length="129" mass="15443">MALEIIIGASHEYAMDWWALGVLRYEMLYRRTPFEWKNRKETFHKILATQLESIGKPDSLTDLIEKLLEKDPTCRLEYWEGAFEIKEHEFFRGLKWDLLTEALRSLILHEFMDLFILDYWAQIIFLAGA</sequence>
<keyword evidence="6" id="KW-0067">ATP-binding</keyword>
<keyword evidence="11" id="KW-1185">Reference proteome</keyword>
<evidence type="ECO:0000256" key="5">
    <source>
        <dbReference type="ARBA" id="ARBA00022777"/>
    </source>
</evidence>
<evidence type="ECO:0000256" key="1">
    <source>
        <dbReference type="ARBA" id="ARBA00012513"/>
    </source>
</evidence>
<dbReference type="PROSITE" id="PS50011">
    <property type="entry name" value="PROTEIN_KINASE_DOM"/>
    <property type="match status" value="1"/>
</dbReference>
<dbReference type="InterPro" id="IPR011009">
    <property type="entry name" value="Kinase-like_dom_sf"/>
</dbReference>
<comment type="catalytic activity">
    <reaction evidence="8">
        <text>L-seryl-[protein] + ATP = O-phospho-L-seryl-[protein] + ADP + H(+)</text>
        <dbReference type="Rhea" id="RHEA:17989"/>
        <dbReference type="Rhea" id="RHEA-COMP:9863"/>
        <dbReference type="Rhea" id="RHEA-COMP:11604"/>
        <dbReference type="ChEBI" id="CHEBI:15378"/>
        <dbReference type="ChEBI" id="CHEBI:29999"/>
        <dbReference type="ChEBI" id="CHEBI:30616"/>
        <dbReference type="ChEBI" id="CHEBI:83421"/>
        <dbReference type="ChEBI" id="CHEBI:456216"/>
        <dbReference type="EC" id="2.7.11.1"/>
    </reaction>
</comment>
<comment type="caution">
    <text evidence="10">The sequence shown here is derived from an EMBL/GenBank/DDBJ whole genome shotgun (WGS) entry which is preliminary data.</text>
</comment>
<keyword evidence="2" id="KW-0723">Serine/threonine-protein kinase</keyword>
<dbReference type="SUPFAM" id="SSF56112">
    <property type="entry name" value="Protein kinase-like (PK-like)"/>
    <property type="match status" value="1"/>
</dbReference>
<dbReference type="AlphaFoldDB" id="A0ABD1VVU3"/>
<dbReference type="InterPro" id="IPR000719">
    <property type="entry name" value="Prot_kinase_dom"/>
</dbReference>
<evidence type="ECO:0000313" key="11">
    <source>
        <dbReference type="Proteomes" id="UP001604336"/>
    </source>
</evidence>
<dbReference type="Pfam" id="PF00069">
    <property type="entry name" value="Pkinase"/>
    <property type="match status" value="1"/>
</dbReference>
<evidence type="ECO:0000313" key="10">
    <source>
        <dbReference type="EMBL" id="KAL2541529.1"/>
    </source>
</evidence>
<evidence type="ECO:0000256" key="8">
    <source>
        <dbReference type="ARBA" id="ARBA00048679"/>
    </source>
</evidence>
<organism evidence="10 11">
    <name type="scientific">Abeliophyllum distichum</name>
    <dbReference type="NCBI Taxonomy" id="126358"/>
    <lineage>
        <taxon>Eukaryota</taxon>
        <taxon>Viridiplantae</taxon>
        <taxon>Streptophyta</taxon>
        <taxon>Embryophyta</taxon>
        <taxon>Tracheophyta</taxon>
        <taxon>Spermatophyta</taxon>
        <taxon>Magnoliopsida</taxon>
        <taxon>eudicotyledons</taxon>
        <taxon>Gunneridae</taxon>
        <taxon>Pentapetalae</taxon>
        <taxon>asterids</taxon>
        <taxon>lamiids</taxon>
        <taxon>Lamiales</taxon>
        <taxon>Oleaceae</taxon>
        <taxon>Forsythieae</taxon>
        <taxon>Abeliophyllum</taxon>
    </lineage>
</organism>
<comment type="catalytic activity">
    <reaction evidence="7">
        <text>L-threonyl-[protein] + ATP = O-phospho-L-threonyl-[protein] + ADP + H(+)</text>
        <dbReference type="Rhea" id="RHEA:46608"/>
        <dbReference type="Rhea" id="RHEA-COMP:11060"/>
        <dbReference type="Rhea" id="RHEA-COMP:11605"/>
        <dbReference type="ChEBI" id="CHEBI:15378"/>
        <dbReference type="ChEBI" id="CHEBI:30013"/>
        <dbReference type="ChEBI" id="CHEBI:30616"/>
        <dbReference type="ChEBI" id="CHEBI:61977"/>
        <dbReference type="ChEBI" id="CHEBI:456216"/>
        <dbReference type="EC" id="2.7.11.1"/>
    </reaction>
</comment>
<evidence type="ECO:0000256" key="4">
    <source>
        <dbReference type="ARBA" id="ARBA00022741"/>
    </source>
</evidence>
<evidence type="ECO:0000256" key="3">
    <source>
        <dbReference type="ARBA" id="ARBA00022679"/>
    </source>
</evidence>
<dbReference type="EC" id="2.7.11.1" evidence="1"/>
<keyword evidence="4" id="KW-0547">Nucleotide-binding</keyword>
<proteinExistence type="predicted"/>
<reference evidence="11" key="1">
    <citation type="submission" date="2024-07" db="EMBL/GenBank/DDBJ databases">
        <title>Two chromosome-level genome assemblies of Korean endemic species Abeliophyllum distichum and Forsythia ovata (Oleaceae).</title>
        <authorList>
            <person name="Jang H."/>
        </authorList>
    </citation>
    <scope>NUCLEOTIDE SEQUENCE [LARGE SCALE GENOMIC DNA]</scope>
</reference>
<dbReference type="GO" id="GO:0004674">
    <property type="term" value="F:protein serine/threonine kinase activity"/>
    <property type="evidence" value="ECO:0007669"/>
    <property type="project" value="UniProtKB-KW"/>
</dbReference>
<dbReference type="GO" id="GO:0005524">
    <property type="term" value="F:ATP binding"/>
    <property type="evidence" value="ECO:0007669"/>
    <property type="project" value="UniProtKB-KW"/>
</dbReference>
<evidence type="ECO:0000259" key="9">
    <source>
        <dbReference type="PROSITE" id="PS50011"/>
    </source>
</evidence>
<keyword evidence="5 10" id="KW-0418">Kinase</keyword>
<name>A0ABD1VVU3_9LAMI</name>
<evidence type="ECO:0000256" key="6">
    <source>
        <dbReference type="ARBA" id="ARBA00022840"/>
    </source>
</evidence>
<dbReference type="Gene3D" id="1.10.510.10">
    <property type="entry name" value="Transferase(Phosphotransferase) domain 1"/>
    <property type="match status" value="1"/>
</dbReference>
<feature type="domain" description="Protein kinase" evidence="9">
    <location>
        <begin position="1"/>
        <end position="91"/>
    </location>
</feature>
<evidence type="ECO:0000256" key="2">
    <source>
        <dbReference type="ARBA" id="ARBA00022527"/>
    </source>
</evidence>
<accession>A0ABD1VVU3</accession>
<dbReference type="Proteomes" id="UP001604336">
    <property type="component" value="Unassembled WGS sequence"/>
</dbReference>
<evidence type="ECO:0000256" key="7">
    <source>
        <dbReference type="ARBA" id="ARBA00047899"/>
    </source>
</evidence>
<protein>
    <recommendedName>
        <fullName evidence="1">non-specific serine/threonine protein kinase</fullName>
        <ecNumber evidence="1">2.7.11.1</ecNumber>
    </recommendedName>
</protein>
<dbReference type="EMBL" id="JBFOLK010000001">
    <property type="protein sequence ID" value="KAL2541529.1"/>
    <property type="molecule type" value="Genomic_DNA"/>
</dbReference>
<gene>
    <name evidence="10" type="ORF">Adt_02507</name>
</gene>
<dbReference type="PANTHER" id="PTHR45637">
    <property type="entry name" value="FLIPPASE KINASE 1-RELATED"/>
    <property type="match status" value="1"/>
</dbReference>
<keyword evidence="3" id="KW-0808">Transferase</keyword>